<keyword evidence="2" id="KW-0347">Helicase</keyword>
<dbReference type="InterPro" id="IPR027417">
    <property type="entry name" value="P-loop_NTPase"/>
</dbReference>
<evidence type="ECO:0000259" key="1">
    <source>
        <dbReference type="SMART" id="SM00382"/>
    </source>
</evidence>
<accession>A0A4Q4KKV8</accession>
<dbReference type="InterPro" id="IPR029491">
    <property type="entry name" value="Helicase_HTH"/>
</dbReference>
<organism evidence="2 3">
    <name type="scientific">Brumimicrobium glaciale</name>
    <dbReference type="NCBI Taxonomy" id="200475"/>
    <lineage>
        <taxon>Bacteria</taxon>
        <taxon>Pseudomonadati</taxon>
        <taxon>Bacteroidota</taxon>
        <taxon>Flavobacteriia</taxon>
        <taxon>Flavobacteriales</taxon>
        <taxon>Crocinitomicaceae</taxon>
        <taxon>Brumimicrobium</taxon>
    </lineage>
</organism>
<dbReference type="InterPro" id="IPR051055">
    <property type="entry name" value="PIF1_helicase"/>
</dbReference>
<dbReference type="Gene3D" id="2.30.30.940">
    <property type="match status" value="1"/>
</dbReference>
<dbReference type="GO" id="GO:0003678">
    <property type="term" value="F:DNA helicase activity"/>
    <property type="evidence" value="ECO:0007669"/>
    <property type="project" value="InterPro"/>
</dbReference>
<dbReference type="OrthoDB" id="9763659at2"/>
<evidence type="ECO:0000313" key="3">
    <source>
        <dbReference type="Proteomes" id="UP000293952"/>
    </source>
</evidence>
<dbReference type="InterPro" id="IPR010285">
    <property type="entry name" value="DNA_helicase_pif1-like_DEAD"/>
</dbReference>
<dbReference type="Proteomes" id="UP000293952">
    <property type="component" value="Unassembled WGS sequence"/>
</dbReference>
<gene>
    <name evidence="2" type="ORF">ERX46_08475</name>
</gene>
<feature type="domain" description="AAA+ ATPase" evidence="1">
    <location>
        <begin position="22"/>
        <end position="186"/>
    </location>
</feature>
<proteinExistence type="predicted"/>
<keyword evidence="2" id="KW-0547">Nucleotide-binding</keyword>
<name>A0A4Q4KKV8_9FLAO</name>
<dbReference type="Pfam" id="PF14493">
    <property type="entry name" value="HTH_40"/>
    <property type="match status" value="1"/>
</dbReference>
<dbReference type="AlphaFoldDB" id="A0A4Q4KKV8"/>
<dbReference type="PANTHER" id="PTHR47642:SF7">
    <property type="entry name" value="ATP-DEPENDENT DNA HELICASE PIF1"/>
    <property type="match status" value="1"/>
</dbReference>
<dbReference type="GO" id="GO:0000723">
    <property type="term" value="P:telomere maintenance"/>
    <property type="evidence" value="ECO:0007669"/>
    <property type="project" value="InterPro"/>
</dbReference>
<keyword evidence="3" id="KW-1185">Reference proteome</keyword>
<dbReference type="SMART" id="SM00382">
    <property type="entry name" value="AAA"/>
    <property type="match status" value="1"/>
</dbReference>
<dbReference type="Gene3D" id="3.40.50.300">
    <property type="entry name" value="P-loop containing nucleotide triphosphate hydrolases"/>
    <property type="match status" value="2"/>
</dbReference>
<dbReference type="Pfam" id="PF05970">
    <property type="entry name" value="PIF1"/>
    <property type="match status" value="1"/>
</dbReference>
<sequence length="763" mass="87857">MKQITIDIQSPADFTERFINQTNHSVFLTGKAGTGKTTLLKKIIDSTHKNTVVVAPTGIAALNAGGVTIHSFFQLPFAAFIPDFGQPPFVGQRTQFNTKTTLQQHFNMNKKKKVIFLKLELLIIDEVSMLRSDLLDAMDFMLRKVRRNDTPFGGVQVLFIGDLMQLPPIVKREEKPTLDKYYRGSFFFNAQVIQEQPPLYIELEKIYRQNDPEFIELLNNLRNNHISDENVALLNNYVKPDFDSTKHEGFITLTTHNAKADEINDKALRALSGKTRDYDAKVAKKFPDHMFPIPKTMELKIGAQVMFIKNDMSHEKRYYNGKIGRVTELSADEIRVTFPEEKLTITVEPYEWENVKFTLDEASGEIKEEVIGTFVHFPLKLAWAITVHKSQGLTFEKAVLDLSNVFASGQAYVGLSRLVSLKGLVLMSPIRLNGLRNDQNVVDYAKNKADEKLLTRKLELGTVLYLQKRLQKTFNWDAMVSRWLAHEVAHKTAGPRSEMAKNKVWFEDQINALMSTLEPSRKFRSQLIKICQPDQMDIEVLYERYEAAYNYFMKTLEPIFRGNIKQLLLLGKKSSVKQYSEDLGELDDLLTDVIIDLKKSRKLVQNLYNGKELSKENIWDDQIRNFKIAKIQVVKEEIRRENPTLGELEDFFEEKVEAKKKTKSKTPKESTFDKTLVMFEKGWAVKEIADKRVLTEQTIYNHLARLVKDEKIEIDAVIDQEKIEILKDKLGTEIETTLSEAKELVGESISWEELRIYYGGNLK</sequence>
<keyword evidence="2" id="KW-0378">Hydrolase</keyword>
<reference evidence="2 3" key="1">
    <citation type="submission" date="2019-02" db="EMBL/GenBank/DDBJ databases">
        <title>Genome sequence of the sea-ice species Brumimicrobium glaciale.</title>
        <authorList>
            <person name="Bowman J.P."/>
        </authorList>
    </citation>
    <scope>NUCLEOTIDE SEQUENCE [LARGE SCALE GENOMIC DNA]</scope>
    <source>
        <strain evidence="2 3">IC156</strain>
    </source>
</reference>
<dbReference type="InterPro" id="IPR003593">
    <property type="entry name" value="AAA+_ATPase"/>
</dbReference>
<dbReference type="CDD" id="cd18809">
    <property type="entry name" value="SF1_C_RecD"/>
    <property type="match status" value="1"/>
</dbReference>
<comment type="caution">
    <text evidence="2">The sequence shown here is derived from an EMBL/GenBank/DDBJ whole genome shotgun (WGS) entry which is preliminary data.</text>
</comment>
<dbReference type="EMBL" id="SETE01000003">
    <property type="protein sequence ID" value="RYM33991.1"/>
    <property type="molecule type" value="Genomic_DNA"/>
</dbReference>
<evidence type="ECO:0000313" key="2">
    <source>
        <dbReference type="EMBL" id="RYM33991.1"/>
    </source>
</evidence>
<dbReference type="GO" id="GO:0006281">
    <property type="term" value="P:DNA repair"/>
    <property type="evidence" value="ECO:0007669"/>
    <property type="project" value="InterPro"/>
</dbReference>
<protein>
    <submittedName>
        <fullName evidence="2">Helicase</fullName>
    </submittedName>
</protein>
<dbReference type="PANTHER" id="PTHR47642">
    <property type="entry name" value="ATP-DEPENDENT DNA HELICASE"/>
    <property type="match status" value="1"/>
</dbReference>
<dbReference type="RefSeq" id="WP_130093432.1">
    <property type="nucleotide sequence ID" value="NZ_SETE01000003.1"/>
</dbReference>
<dbReference type="FunFam" id="3.40.50.300:FF:001498">
    <property type="entry name" value="ATP-dependent DNA helicase"/>
    <property type="match status" value="1"/>
</dbReference>
<dbReference type="SUPFAM" id="SSF52540">
    <property type="entry name" value="P-loop containing nucleoside triphosphate hydrolases"/>
    <property type="match status" value="2"/>
</dbReference>
<keyword evidence="2" id="KW-0067">ATP-binding</keyword>